<comment type="caution">
    <text evidence="1">The sequence shown here is derived from an EMBL/GenBank/DDBJ whole genome shotgun (WGS) entry which is preliminary data.</text>
</comment>
<sequence>KAKVNPFAKKVQWHSVHAQGITCETCKELDTQIFKIEEVPYDHPNGLCYQTIYFEESMDDMADRLAAWVKDPSSDNELEQWWLNRNKLVREQASSVQN</sequence>
<proteinExistence type="predicted"/>
<dbReference type="EMBL" id="JAUHGV010000103">
    <property type="protein sequence ID" value="MDN4015176.1"/>
    <property type="molecule type" value="Genomic_DNA"/>
</dbReference>
<evidence type="ECO:0000313" key="1">
    <source>
        <dbReference type="EMBL" id="MDN4015176.1"/>
    </source>
</evidence>
<evidence type="ECO:0000313" key="2">
    <source>
        <dbReference type="Proteomes" id="UP001225933"/>
    </source>
</evidence>
<reference evidence="1" key="1">
    <citation type="submission" date="2023-06" db="EMBL/GenBank/DDBJ databases">
        <title>Two Chryseobacterium gambrini strains from China.</title>
        <authorList>
            <person name="Zeng J."/>
            <person name="Wu Y."/>
        </authorList>
    </citation>
    <scope>NUCLEOTIDE SEQUENCE</scope>
    <source>
        <strain evidence="1">SQ219</strain>
    </source>
</reference>
<name>A0AAJ1R6U0_9FLAO</name>
<dbReference type="Proteomes" id="UP001225933">
    <property type="component" value="Unassembled WGS sequence"/>
</dbReference>
<feature type="non-terminal residue" evidence="1">
    <location>
        <position position="1"/>
    </location>
</feature>
<organism evidence="1 2">
    <name type="scientific">Chryseobacterium gambrini</name>
    <dbReference type="NCBI Taxonomy" id="373672"/>
    <lineage>
        <taxon>Bacteria</taxon>
        <taxon>Pseudomonadati</taxon>
        <taxon>Bacteroidota</taxon>
        <taxon>Flavobacteriia</taxon>
        <taxon>Flavobacteriales</taxon>
        <taxon>Weeksellaceae</taxon>
        <taxon>Chryseobacterium group</taxon>
        <taxon>Chryseobacterium</taxon>
    </lineage>
</organism>
<accession>A0AAJ1R6U0</accession>
<protein>
    <submittedName>
        <fullName evidence="1">Uncharacterized protein</fullName>
    </submittedName>
</protein>
<dbReference type="AlphaFoldDB" id="A0AAJ1R6U0"/>
<dbReference type="RefSeq" id="WP_290343716.1">
    <property type="nucleotide sequence ID" value="NZ_JAUHGV010000103.1"/>
</dbReference>
<gene>
    <name evidence="1" type="ORF">QX233_22270</name>
</gene>